<reference evidence="11" key="2">
    <citation type="submission" date="2025-09" db="UniProtKB">
        <authorList>
            <consortium name="Ensembl"/>
        </authorList>
    </citation>
    <scope>IDENTIFICATION</scope>
</reference>
<dbReference type="GO" id="GO:0031514">
    <property type="term" value="C:motile cilium"/>
    <property type="evidence" value="ECO:0007669"/>
    <property type="project" value="UniProtKB-SubCell"/>
</dbReference>
<evidence type="ECO:0000259" key="10">
    <source>
        <dbReference type="Pfam" id="PF00011"/>
    </source>
</evidence>
<evidence type="ECO:0000256" key="3">
    <source>
        <dbReference type="ARBA" id="ARBA00004300"/>
    </source>
</evidence>
<proteinExistence type="predicted"/>
<feature type="domain" description="SHSP" evidence="10">
    <location>
        <begin position="95"/>
        <end position="171"/>
    </location>
</feature>
<dbReference type="Pfam" id="PF00011">
    <property type="entry name" value="HSP20"/>
    <property type="match status" value="1"/>
</dbReference>
<dbReference type="InterPro" id="IPR037389">
    <property type="entry name" value="ODFP"/>
</dbReference>
<evidence type="ECO:0000313" key="11">
    <source>
        <dbReference type="Ensembl" id="ENSPSTP00000024840.1"/>
    </source>
</evidence>
<keyword evidence="9" id="KW-0966">Cell projection</keyword>
<name>A0A8C9G6U3_PAVCR</name>
<evidence type="ECO:0000256" key="7">
    <source>
        <dbReference type="ARBA" id="ARBA00022846"/>
    </source>
</evidence>
<comment type="function">
    <text evidence="1">Component of the outer dense fibers (ODF) of spermatozoa. ODF are filamentous structures located on the outside of the axoneme in the midpiece and principal piece of the mammalian sperm tail and may help to maintain the passive elastic structures and elastic recoil of the sperm tail.</text>
</comment>
<evidence type="ECO:0000313" key="12">
    <source>
        <dbReference type="Proteomes" id="UP000694428"/>
    </source>
</evidence>
<keyword evidence="5" id="KW-0217">Developmental protein</keyword>
<dbReference type="PANTHER" id="PTHR17125:SF2">
    <property type="entry name" value="OUTER DENSE FIBER PROTEIN 1"/>
    <property type="match status" value="1"/>
</dbReference>
<keyword evidence="7" id="KW-0282">Flagellum</keyword>
<dbReference type="Gene3D" id="2.60.40.790">
    <property type="match status" value="1"/>
</dbReference>
<evidence type="ECO:0000256" key="6">
    <source>
        <dbReference type="ARBA" id="ARBA00022782"/>
    </source>
</evidence>
<organism evidence="11 12">
    <name type="scientific">Pavo cristatus</name>
    <name type="common">Indian peafowl</name>
    <name type="synonym">Blue peafowl</name>
    <dbReference type="NCBI Taxonomy" id="9049"/>
    <lineage>
        <taxon>Eukaryota</taxon>
        <taxon>Metazoa</taxon>
        <taxon>Chordata</taxon>
        <taxon>Craniata</taxon>
        <taxon>Vertebrata</taxon>
        <taxon>Euteleostomi</taxon>
        <taxon>Archelosauria</taxon>
        <taxon>Archosauria</taxon>
        <taxon>Dinosauria</taxon>
        <taxon>Saurischia</taxon>
        <taxon>Theropoda</taxon>
        <taxon>Coelurosauria</taxon>
        <taxon>Aves</taxon>
        <taxon>Neognathae</taxon>
        <taxon>Galloanserae</taxon>
        <taxon>Galliformes</taxon>
        <taxon>Phasianidae</taxon>
        <taxon>Phasianinae</taxon>
        <taxon>Pavo</taxon>
    </lineage>
</organism>
<dbReference type="GO" id="GO:0007283">
    <property type="term" value="P:spermatogenesis"/>
    <property type="evidence" value="ECO:0007669"/>
    <property type="project" value="UniProtKB-KW"/>
</dbReference>
<sequence length="217" mass="24694">MSLLSSFLEDHEWDFKQMERMMQRQMQLLDRHLQELREELLPCCPCGHLPPPSCLCSWPRTASSRAVTAIRDVERDLASVRRKLNRMCNASQDRKVLAVMDVRGFDPEEVTVTVKDRKVQVLAEHEEAHTTAQRKEYNYRKVRKEITLPPGVSEDEVMYSVGPDSVVKIETSPPSCGCDVFCHVQLCHSRSPAPACCCVLQHSVTQGYSGGQFWLSS</sequence>
<dbReference type="GO" id="GO:0099513">
    <property type="term" value="C:polymeric cytoskeletal fiber"/>
    <property type="evidence" value="ECO:0007669"/>
    <property type="project" value="InterPro"/>
</dbReference>
<dbReference type="PANTHER" id="PTHR17125">
    <property type="entry name" value="OUTER DENSE FIBER PROTEIN 1"/>
    <property type="match status" value="1"/>
</dbReference>
<evidence type="ECO:0000256" key="8">
    <source>
        <dbReference type="ARBA" id="ARBA00022871"/>
    </source>
</evidence>
<keyword evidence="9" id="KW-0969">Cilium</keyword>
<accession>A0A8C9G6U3</accession>
<evidence type="ECO:0000256" key="9">
    <source>
        <dbReference type="ARBA" id="ARBA00023069"/>
    </source>
</evidence>
<keyword evidence="8" id="KW-0744">Spermatogenesis</keyword>
<dbReference type="InterPro" id="IPR002068">
    <property type="entry name" value="A-crystallin/Hsp20_dom"/>
</dbReference>
<dbReference type="AlphaFoldDB" id="A0A8C9G6U3"/>
<protein>
    <recommendedName>
        <fullName evidence="4">Outer dense fiber protein 1</fullName>
    </recommendedName>
</protein>
<dbReference type="Ensembl" id="ENSPSTT00000026140.1">
    <property type="protein sequence ID" value="ENSPSTP00000024840.1"/>
    <property type="gene ID" value="ENSPSTG00000018343.1"/>
</dbReference>
<keyword evidence="6" id="KW-0221">Differentiation</keyword>
<reference evidence="11" key="1">
    <citation type="submission" date="2025-08" db="UniProtKB">
        <authorList>
            <consortium name="Ensembl"/>
        </authorList>
    </citation>
    <scope>IDENTIFICATION</scope>
</reference>
<dbReference type="SUPFAM" id="SSF49764">
    <property type="entry name" value="HSP20-like chaperones"/>
    <property type="match status" value="1"/>
</dbReference>
<dbReference type="InterPro" id="IPR008978">
    <property type="entry name" value="HSP20-like_chaperone"/>
</dbReference>
<evidence type="ECO:0000256" key="1">
    <source>
        <dbReference type="ARBA" id="ARBA00001979"/>
    </source>
</evidence>
<evidence type="ECO:0000256" key="4">
    <source>
        <dbReference type="ARBA" id="ARBA00019020"/>
    </source>
</evidence>
<evidence type="ECO:0000256" key="5">
    <source>
        <dbReference type="ARBA" id="ARBA00022473"/>
    </source>
</evidence>
<comment type="subcellular location">
    <subcellularLocation>
        <location evidence="2">Cell projection</location>
        <location evidence="2">Cilium</location>
        <location evidence="2">Flagellum</location>
    </subcellularLocation>
    <subcellularLocation>
        <location evidence="3">Cytoplasm</location>
        <location evidence="3">Cytoskeleton</location>
        <location evidence="3">Microtubule organizing center</location>
        <location evidence="3">Centrosome</location>
    </subcellularLocation>
</comment>
<dbReference type="Proteomes" id="UP000694428">
    <property type="component" value="Unplaced"/>
</dbReference>
<keyword evidence="12" id="KW-1185">Reference proteome</keyword>
<evidence type="ECO:0000256" key="2">
    <source>
        <dbReference type="ARBA" id="ARBA00004230"/>
    </source>
</evidence>
<dbReference type="GO" id="GO:0005813">
    <property type="term" value="C:centrosome"/>
    <property type="evidence" value="ECO:0007669"/>
    <property type="project" value="UniProtKB-SubCell"/>
</dbReference>
<dbReference type="GO" id="GO:0030154">
    <property type="term" value="P:cell differentiation"/>
    <property type="evidence" value="ECO:0007669"/>
    <property type="project" value="UniProtKB-KW"/>
</dbReference>